<evidence type="ECO:0000256" key="1">
    <source>
        <dbReference type="ARBA" id="ARBA00022694"/>
    </source>
</evidence>
<sequence>MAGNVKDKEAYQRLNFLYQAAHCVLSQTPENVELARFYCFTQKTIAKRLVLRQDPSVKRTLCKNCCSLLVPGVTATARQRRTKHRNRMTVLRCLRCGQNKRFLNNPEHRLWVDQPEAQLENQSQPEQGPSTKELKEKADGPISQKSSTRPSSTQHQDGCHGLLTCMGEKGEHSCKERHPNQRRATSQAEVYQIKDECTHTLRIDPLHQGDTQGCAALP</sequence>
<evidence type="ECO:0000313" key="7">
    <source>
        <dbReference type="Proteomes" id="UP000472277"/>
    </source>
</evidence>
<evidence type="ECO:0000256" key="2">
    <source>
        <dbReference type="ARBA" id="ARBA00022723"/>
    </source>
</evidence>
<keyword evidence="3" id="KW-0862">Zinc</keyword>
<reference evidence="6" key="1">
    <citation type="submission" date="2025-08" db="UniProtKB">
        <authorList>
            <consortium name="Ensembl"/>
        </authorList>
    </citation>
    <scope>IDENTIFICATION</scope>
</reference>
<evidence type="ECO:0000256" key="5">
    <source>
        <dbReference type="SAM" id="MobiDB-lite"/>
    </source>
</evidence>
<dbReference type="PANTHER" id="PTHR14742:SF0">
    <property type="entry name" value="RIBONUCLEASE P PROTEIN SUBUNIT P21"/>
    <property type="match status" value="1"/>
</dbReference>
<accession>A0A673ZT01</accession>
<comment type="similarity">
    <text evidence="4">Belongs to the eukaryotic/archaeal RNase P protein component 4 family.</text>
</comment>
<dbReference type="Ensembl" id="ENSSTUT00000051405.1">
    <property type="protein sequence ID" value="ENSSTUP00000049216.1"/>
    <property type="gene ID" value="ENSSTUG00000020755.1"/>
</dbReference>
<dbReference type="Proteomes" id="UP000472277">
    <property type="component" value="Chromosome 4"/>
</dbReference>
<organism evidence="6 7">
    <name type="scientific">Salmo trutta</name>
    <name type="common">Brown trout</name>
    <dbReference type="NCBI Taxonomy" id="8032"/>
    <lineage>
        <taxon>Eukaryota</taxon>
        <taxon>Metazoa</taxon>
        <taxon>Chordata</taxon>
        <taxon>Craniata</taxon>
        <taxon>Vertebrata</taxon>
        <taxon>Euteleostomi</taxon>
        <taxon>Actinopterygii</taxon>
        <taxon>Neopterygii</taxon>
        <taxon>Teleostei</taxon>
        <taxon>Protacanthopterygii</taxon>
        <taxon>Salmoniformes</taxon>
        <taxon>Salmonidae</taxon>
        <taxon>Salmoninae</taxon>
        <taxon>Salmo</taxon>
    </lineage>
</organism>
<dbReference type="GO" id="GO:0008033">
    <property type="term" value="P:tRNA processing"/>
    <property type="evidence" value="ECO:0007669"/>
    <property type="project" value="UniProtKB-KW"/>
</dbReference>
<evidence type="ECO:0000256" key="4">
    <source>
        <dbReference type="ARBA" id="ARBA00038402"/>
    </source>
</evidence>
<dbReference type="OMA" id="KDECTHT"/>
<keyword evidence="7" id="KW-1185">Reference proteome</keyword>
<keyword evidence="2" id="KW-0479">Metal-binding</keyword>
<dbReference type="Gene3D" id="6.20.50.20">
    <property type="match status" value="1"/>
</dbReference>
<dbReference type="InParanoid" id="A0A673ZT01"/>
<keyword evidence="1" id="KW-0819">tRNA processing</keyword>
<dbReference type="Pfam" id="PF04032">
    <property type="entry name" value="Rpr2"/>
    <property type="match status" value="1"/>
</dbReference>
<feature type="compositionally biased region" description="Polar residues" evidence="5">
    <location>
        <begin position="143"/>
        <end position="156"/>
    </location>
</feature>
<reference evidence="6" key="2">
    <citation type="submission" date="2025-09" db="UniProtKB">
        <authorList>
            <consortium name="Ensembl"/>
        </authorList>
    </citation>
    <scope>IDENTIFICATION</scope>
</reference>
<dbReference type="AlphaFoldDB" id="A0A673ZT01"/>
<dbReference type="GeneTree" id="ENSGT00390000003020"/>
<name>A0A673ZT01_SALTR</name>
<dbReference type="GO" id="GO:0005655">
    <property type="term" value="C:nucleolar ribonuclease P complex"/>
    <property type="evidence" value="ECO:0007669"/>
    <property type="project" value="TreeGrafter"/>
</dbReference>
<dbReference type="InterPro" id="IPR007175">
    <property type="entry name" value="Rpr2/Snm1/Rpp21"/>
</dbReference>
<feature type="compositionally biased region" description="Polar residues" evidence="5">
    <location>
        <begin position="119"/>
        <end position="130"/>
    </location>
</feature>
<gene>
    <name evidence="6" type="primary">LOC115192527</name>
</gene>
<protein>
    <submittedName>
        <fullName evidence="6">Ribonuclease P 21 subunit</fullName>
    </submittedName>
</protein>
<evidence type="ECO:0000313" key="6">
    <source>
        <dbReference type="Ensembl" id="ENSSTUP00000049216.1"/>
    </source>
</evidence>
<evidence type="ECO:0000256" key="3">
    <source>
        <dbReference type="ARBA" id="ARBA00022833"/>
    </source>
</evidence>
<dbReference type="PANTHER" id="PTHR14742">
    <property type="entry name" value="RIBONUCLEASE P SUBUNIT P21"/>
    <property type="match status" value="1"/>
</dbReference>
<dbReference type="GO" id="GO:0046872">
    <property type="term" value="F:metal ion binding"/>
    <property type="evidence" value="ECO:0007669"/>
    <property type="project" value="UniProtKB-KW"/>
</dbReference>
<proteinExistence type="inferred from homology"/>
<feature type="region of interest" description="Disordered" evidence="5">
    <location>
        <begin position="116"/>
        <end position="161"/>
    </location>
</feature>